<evidence type="ECO:0000313" key="2">
    <source>
        <dbReference type="Proteomes" id="UP000215914"/>
    </source>
</evidence>
<comment type="caution">
    <text evidence="1">The sequence shown here is derived from an EMBL/GenBank/DDBJ whole genome shotgun (WGS) entry which is preliminary data.</text>
</comment>
<dbReference type="Gramene" id="mRNA:HanXRQr2_Chr09g0394981">
    <property type="protein sequence ID" value="mRNA:HanXRQr2_Chr09g0394981"/>
    <property type="gene ID" value="HanXRQr2_Chr09g0394981"/>
</dbReference>
<evidence type="ECO:0000313" key="1">
    <source>
        <dbReference type="EMBL" id="KAF5791457.1"/>
    </source>
</evidence>
<protein>
    <submittedName>
        <fullName evidence="1">Uncharacterized protein</fullName>
    </submittedName>
</protein>
<sequence length="52" mass="6043">MNYCRGLVQLFCYRCLQMWSADCRRFTSEKTKSTLSHVKNSSNTTINVLHVA</sequence>
<proteinExistence type="predicted"/>
<reference evidence="1" key="2">
    <citation type="submission" date="2020-06" db="EMBL/GenBank/DDBJ databases">
        <title>Helianthus annuus Genome sequencing and assembly Release 2.</title>
        <authorList>
            <person name="Gouzy J."/>
            <person name="Langlade N."/>
            <person name="Munos S."/>
        </authorList>
    </citation>
    <scope>NUCLEOTIDE SEQUENCE</scope>
    <source>
        <tissue evidence="1">Leaves</tissue>
    </source>
</reference>
<dbReference type="AlphaFoldDB" id="A0A9K3I7B3"/>
<organism evidence="1 2">
    <name type="scientific">Helianthus annuus</name>
    <name type="common">Common sunflower</name>
    <dbReference type="NCBI Taxonomy" id="4232"/>
    <lineage>
        <taxon>Eukaryota</taxon>
        <taxon>Viridiplantae</taxon>
        <taxon>Streptophyta</taxon>
        <taxon>Embryophyta</taxon>
        <taxon>Tracheophyta</taxon>
        <taxon>Spermatophyta</taxon>
        <taxon>Magnoliopsida</taxon>
        <taxon>eudicotyledons</taxon>
        <taxon>Gunneridae</taxon>
        <taxon>Pentapetalae</taxon>
        <taxon>asterids</taxon>
        <taxon>campanulids</taxon>
        <taxon>Asterales</taxon>
        <taxon>Asteraceae</taxon>
        <taxon>Asteroideae</taxon>
        <taxon>Heliantheae alliance</taxon>
        <taxon>Heliantheae</taxon>
        <taxon>Helianthus</taxon>
    </lineage>
</organism>
<dbReference type="EMBL" id="MNCJ02000324">
    <property type="protein sequence ID" value="KAF5791457.1"/>
    <property type="molecule type" value="Genomic_DNA"/>
</dbReference>
<name>A0A9K3I7B3_HELAN</name>
<accession>A0A9K3I7B3</accession>
<keyword evidence="2" id="KW-1185">Reference proteome</keyword>
<dbReference type="Proteomes" id="UP000215914">
    <property type="component" value="Unassembled WGS sequence"/>
</dbReference>
<gene>
    <name evidence="1" type="ORF">HanXRQr2_Chr09g0394981</name>
</gene>
<reference evidence="1" key="1">
    <citation type="journal article" date="2017" name="Nature">
        <title>The sunflower genome provides insights into oil metabolism, flowering and Asterid evolution.</title>
        <authorList>
            <person name="Badouin H."/>
            <person name="Gouzy J."/>
            <person name="Grassa C.J."/>
            <person name="Murat F."/>
            <person name="Staton S.E."/>
            <person name="Cottret L."/>
            <person name="Lelandais-Briere C."/>
            <person name="Owens G.L."/>
            <person name="Carrere S."/>
            <person name="Mayjonade B."/>
            <person name="Legrand L."/>
            <person name="Gill N."/>
            <person name="Kane N.C."/>
            <person name="Bowers J.E."/>
            <person name="Hubner S."/>
            <person name="Bellec A."/>
            <person name="Berard A."/>
            <person name="Berges H."/>
            <person name="Blanchet N."/>
            <person name="Boniface M.C."/>
            <person name="Brunel D."/>
            <person name="Catrice O."/>
            <person name="Chaidir N."/>
            <person name="Claudel C."/>
            <person name="Donnadieu C."/>
            <person name="Faraut T."/>
            <person name="Fievet G."/>
            <person name="Helmstetter N."/>
            <person name="King M."/>
            <person name="Knapp S.J."/>
            <person name="Lai Z."/>
            <person name="Le Paslier M.C."/>
            <person name="Lippi Y."/>
            <person name="Lorenzon L."/>
            <person name="Mandel J.R."/>
            <person name="Marage G."/>
            <person name="Marchand G."/>
            <person name="Marquand E."/>
            <person name="Bret-Mestries E."/>
            <person name="Morien E."/>
            <person name="Nambeesan S."/>
            <person name="Nguyen T."/>
            <person name="Pegot-Espagnet P."/>
            <person name="Pouilly N."/>
            <person name="Raftis F."/>
            <person name="Sallet E."/>
            <person name="Schiex T."/>
            <person name="Thomas J."/>
            <person name="Vandecasteele C."/>
            <person name="Vares D."/>
            <person name="Vear F."/>
            <person name="Vautrin S."/>
            <person name="Crespi M."/>
            <person name="Mangin B."/>
            <person name="Burke J.M."/>
            <person name="Salse J."/>
            <person name="Munos S."/>
            <person name="Vincourt P."/>
            <person name="Rieseberg L.H."/>
            <person name="Langlade N.B."/>
        </authorList>
    </citation>
    <scope>NUCLEOTIDE SEQUENCE</scope>
    <source>
        <tissue evidence="1">Leaves</tissue>
    </source>
</reference>